<gene>
    <name evidence="2" type="ORF">PSYJA_43851</name>
</gene>
<feature type="non-terminal residue" evidence="2">
    <location>
        <position position="1"/>
    </location>
</feature>
<dbReference type="InterPro" id="IPR000873">
    <property type="entry name" value="AMP-dep_synth/lig_dom"/>
</dbReference>
<proteinExistence type="predicted"/>
<reference evidence="2 3" key="1">
    <citation type="journal article" date="2011" name="PLoS Pathog.">
        <title>Dynamic evolution of pathogenicity revealed by sequencing and comparative genomics of 19 Pseudomonas syringae isolates.</title>
        <authorList>
            <person name="Baltrus D.A."/>
            <person name="Nishimura M.T."/>
            <person name="Romanchuk A."/>
            <person name="Chang J.H."/>
            <person name="Mukhtar M.S."/>
            <person name="Cherkis K."/>
            <person name="Roach J."/>
            <person name="Grant S.R."/>
            <person name="Jones C.D."/>
            <person name="Dangl J.L."/>
        </authorList>
    </citation>
    <scope>NUCLEOTIDE SEQUENCE [LARGE SCALE GENOMIC DNA]</scope>
    <source>
        <strain evidence="3">M301072PT</strain>
    </source>
</reference>
<dbReference type="Proteomes" id="UP000004471">
    <property type="component" value="Unassembled WGS sequence"/>
</dbReference>
<organism evidence="2 3">
    <name type="scientific">Pseudomonas syringae pv. japonica str. M301072</name>
    <dbReference type="NCBI Taxonomy" id="629262"/>
    <lineage>
        <taxon>Bacteria</taxon>
        <taxon>Pseudomonadati</taxon>
        <taxon>Pseudomonadota</taxon>
        <taxon>Gammaproteobacteria</taxon>
        <taxon>Pseudomonadales</taxon>
        <taxon>Pseudomonadaceae</taxon>
        <taxon>Pseudomonas</taxon>
        <taxon>Pseudomonas syringae</taxon>
    </lineage>
</organism>
<dbReference type="Pfam" id="PF00501">
    <property type="entry name" value="AMP-binding"/>
    <property type="match status" value="1"/>
</dbReference>
<dbReference type="GO" id="GO:0043041">
    <property type="term" value="P:amino acid activation for nonribosomal peptide biosynthetic process"/>
    <property type="evidence" value="ECO:0007669"/>
    <property type="project" value="TreeGrafter"/>
</dbReference>
<evidence type="ECO:0000259" key="1">
    <source>
        <dbReference type="Pfam" id="PF00501"/>
    </source>
</evidence>
<dbReference type="GO" id="GO:0044550">
    <property type="term" value="P:secondary metabolite biosynthetic process"/>
    <property type="evidence" value="ECO:0007669"/>
    <property type="project" value="TreeGrafter"/>
</dbReference>
<dbReference type="Gene3D" id="3.40.50.980">
    <property type="match status" value="2"/>
</dbReference>
<feature type="domain" description="AMP-dependent synthetase/ligase" evidence="1">
    <location>
        <begin position="5"/>
        <end position="38"/>
    </location>
</feature>
<evidence type="ECO:0000313" key="2">
    <source>
        <dbReference type="EMBL" id="EGH35593.1"/>
    </source>
</evidence>
<sequence length="43" mass="4456">GAGAVKPDHLAYVISTSGSTGLPKGVQVEHRNVVNLVQWGSLL</sequence>
<accession>F3FZF1</accession>
<feature type="non-terminal residue" evidence="2">
    <location>
        <position position="43"/>
    </location>
</feature>
<dbReference type="GO" id="GO:0005829">
    <property type="term" value="C:cytosol"/>
    <property type="evidence" value="ECO:0007669"/>
    <property type="project" value="TreeGrafter"/>
</dbReference>
<dbReference type="PANTHER" id="PTHR45527:SF1">
    <property type="entry name" value="FATTY ACID SYNTHASE"/>
    <property type="match status" value="1"/>
</dbReference>
<protein>
    <submittedName>
        <fullName evidence="2">Non-ribosomal peptide synthetase SyfA</fullName>
    </submittedName>
</protein>
<dbReference type="SUPFAM" id="SSF56801">
    <property type="entry name" value="Acetyl-CoA synthetase-like"/>
    <property type="match status" value="1"/>
</dbReference>
<dbReference type="PANTHER" id="PTHR45527">
    <property type="entry name" value="NONRIBOSOMAL PEPTIDE SYNTHETASE"/>
    <property type="match status" value="1"/>
</dbReference>
<dbReference type="AlphaFoldDB" id="F3FZF1"/>
<name>F3FZF1_PSESX</name>
<evidence type="ECO:0000313" key="3">
    <source>
        <dbReference type="Proteomes" id="UP000004471"/>
    </source>
</evidence>
<dbReference type="GO" id="GO:0031177">
    <property type="term" value="F:phosphopantetheine binding"/>
    <property type="evidence" value="ECO:0007669"/>
    <property type="project" value="TreeGrafter"/>
</dbReference>
<dbReference type="EMBL" id="AEAH01003805">
    <property type="protein sequence ID" value="EGH35593.1"/>
    <property type="molecule type" value="Genomic_DNA"/>
</dbReference>
<comment type="caution">
    <text evidence="2">The sequence shown here is derived from an EMBL/GenBank/DDBJ whole genome shotgun (WGS) entry which is preliminary data.</text>
</comment>